<feature type="region of interest" description="Disordered" evidence="1">
    <location>
        <begin position="261"/>
        <end position="372"/>
    </location>
</feature>
<gene>
    <name evidence="2" type="ORF">AAHA92_30309</name>
</gene>
<organism evidence="2 3">
    <name type="scientific">Salvia divinorum</name>
    <name type="common">Maria pastora</name>
    <name type="synonym">Diviner's sage</name>
    <dbReference type="NCBI Taxonomy" id="28513"/>
    <lineage>
        <taxon>Eukaryota</taxon>
        <taxon>Viridiplantae</taxon>
        <taxon>Streptophyta</taxon>
        <taxon>Embryophyta</taxon>
        <taxon>Tracheophyta</taxon>
        <taxon>Spermatophyta</taxon>
        <taxon>Magnoliopsida</taxon>
        <taxon>eudicotyledons</taxon>
        <taxon>Gunneridae</taxon>
        <taxon>Pentapetalae</taxon>
        <taxon>asterids</taxon>
        <taxon>lamiids</taxon>
        <taxon>Lamiales</taxon>
        <taxon>Lamiaceae</taxon>
        <taxon>Nepetoideae</taxon>
        <taxon>Mentheae</taxon>
        <taxon>Salviinae</taxon>
        <taxon>Salvia</taxon>
        <taxon>Salvia subgen. Calosphace</taxon>
    </lineage>
</organism>
<feature type="compositionally biased region" description="Polar residues" evidence="1">
    <location>
        <begin position="325"/>
        <end position="335"/>
    </location>
</feature>
<accession>A0ABD1G146</accession>
<name>A0ABD1G146_SALDI</name>
<dbReference type="InterPro" id="IPR036397">
    <property type="entry name" value="RNaseH_sf"/>
</dbReference>
<feature type="compositionally biased region" description="Basic and acidic residues" evidence="1">
    <location>
        <begin position="281"/>
        <end position="296"/>
    </location>
</feature>
<evidence type="ECO:0000313" key="3">
    <source>
        <dbReference type="Proteomes" id="UP001567538"/>
    </source>
</evidence>
<comment type="caution">
    <text evidence="2">The sequence shown here is derived from an EMBL/GenBank/DDBJ whole genome shotgun (WGS) entry which is preliminary data.</text>
</comment>
<evidence type="ECO:0008006" key="4">
    <source>
        <dbReference type="Google" id="ProtNLM"/>
    </source>
</evidence>
<keyword evidence="3" id="KW-1185">Reference proteome</keyword>
<dbReference type="Proteomes" id="UP001567538">
    <property type="component" value="Unassembled WGS sequence"/>
</dbReference>
<evidence type="ECO:0000313" key="2">
    <source>
        <dbReference type="EMBL" id="KAL1537831.1"/>
    </source>
</evidence>
<dbReference type="AlphaFoldDB" id="A0ABD1G146"/>
<proteinExistence type="predicted"/>
<reference evidence="2 3" key="1">
    <citation type="submission" date="2024-06" db="EMBL/GenBank/DDBJ databases">
        <title>A chromosome level genome sequence of Diviner's sage (Salvia divinorum).</title>
        <authorList>
            <person name="Ford S.A."/>
            <person name="Ro D.-K."/>
            <person name="Ness R.W."/>
            <person name="Phillips M.A."/>
        </authorList>
    </citation>
    <scope>NUCLEOTIDE SEQUENCE [LARGE SCALE GENOMIC DNA]</scope>
    <source>
        <strain evidence="2">SAF-2024a</strain>
        <tissue evidence="2">Leaf</tissue>
    </source>
</reference>
<sequence>MAAGDVYLRTNRFEVKLEGITFKKKVFESLCEIDFLFPEGKMWDQPPVVGLDVMPHPRDPSIILLLLNFGVGCVILRFSAGESLPAPIHRFLADERIRFVGFRITEKTELLPFHTLGLKRAKIDIGHIAARVYKDPKYKRYDLGDLARKVVGIKRMTGLTESASFNRHAQIKRVICQLFVTSLVATRMFDKKRIISKESSSKKPTSSFLKNLSSLQLLAEGWFKLPGRKNRQAGDEDADDIEIRARMEDLLGSKRREDTFPDYLADVNDDPSGDDSPIFKFDGDSPRCSSRGDNEKGGNSGEDDESSSSLGGGTKKPIKGILKCPSTTLNRSGSCRSPGALTPSSPSPSPSPLSQKLRRANSKGCNVRFKIQ</sequence>
<protein>
    <recommendedName>
        <fullName evidence="4">3'-5' exonuclease domain-containing protein</fullName>
    </recommendedName>
</protein>
<dbReference type="Gene3D" id="3.30.420.10">
    <property type="entry name" value="Ribonuclease H-like superfamily/Ribonuclease H"/>
    <property type="match status" value="1"/>
</dbReference>
<evidence type="ECO:0000256" key="1">
    <source>
        <dbReference type="SAM" id="MobiDB-lite"/>
    </source>
</evidence>
<dbReference type="SUPFAM" id="SSF53098">
    <property type="entry name" value="Ribonuclease H-like"/>
    <property type="match status" value="1"/>
</dbReference>
<dbReference type="InterPro" id="IPR012337">
    <property type="entry name" value="RNaseH-like_sf"/>
</dbReference>
<dbReference type="EMBL" id="JBEAFC010000011">
    <property type="protein sequence ID" value="KAL1537831.1"/>
    <property type="molecule type" value="Genomic_DNA"/>
</dbReference>